<keyword evidence="1" id="KW-0472">Membrane</keyword>
<protein>
    <submittedName>
        <fullName evidence="2">Uncharacterized protein</fullName>
    </submittedName>
</protein>
<name>A0A7X2XWI6_9LACO</name>
<keyword evidence="1" id="KW-1133">Transmembrane helix</keyword>
<keyword evidence="3" id="KW-1185">Reference proteome</keyword>
<organism evidence="2 3">
    <name type="scientific">Secundilactobacillus folii</name>
    <dbReference type="NCBI Taxonomy" id="2678357"/>
    <lineage>
        <taxon>Bacteria</taxon>
        <taxon>Bacillati</taxon>
        <taxon>Bacillota</taxon>
        <taxon>Bacilli</taxon>
        <taxon>Lactobacillales</taxon>
        <taxon>Lactobacillaceae</taxon>
        <taxon>Secundilactobacillus</taxon>
    </lineage>
</organism>
<dbReference type="RefSeq" id="WP_155430865.1">
    <property type="nucleotide sequence ID" value="NZ_WNJO01000002.1"/>
</dbReference>
<dbReference type="EMBL" id="WNJO01000002">
    <property type="protein sequence ID" value="MTV81591.1"/>
    <property type="molecule type" value="Genomic_DNA"/>
</dbReference>
<evidence type="ECO:0000313" key="2">
    <source>
        <dbReference type="EMBL" id="MTV81591.1"/>
    </source>
</evidence>
<proteinExistence type="predicted"/>
<feature type="transmembrane region" description="Helical" evidence="1">
    <location>
        <begin position="31"/>
        <end position="49"/>
    </location>
</feature>
<dbReference type="Proteomes" id="UP000466388">
    <property type="component" value="Unassembled WGS sequence"/>
</dbReference>
<sequence>MGFWIMLSSALLGTGTTYYALKITRSPGRTWLCTVIGVVLIVFAIIIATPQGAQAFY</sequence>
<dbReference type="AlphaFoldDB" id="A0A7X2XWI6"/>
<evidence type="ECO:0000256" key="1">
    <source>
        <dbReference type="SAM" id="Phobius"/>
    </source>
</evidence>
<gene>
    <name evidence="2" type="ORF">GM612_02840</name>
</gene>
<keyword evidence="1" id="KW-0812">Transmembrane</keyword>
<comment type="caution">
    <text evidence="2">The sequence shown here is derived from an EMBL/GenBank/DDBJ whole genome shotgun (WGS) entry which is preliminary data.</text>
</comment>
<reference evidence="2 3" key="1">
    <citation type="submission" date="2019-11" db="EMBL/GenBank/DDBJ databases">
        <title>Lactobacillus sp. nov. CRM56-3, isolated from fermented tea leaves.</title>
        <authorList>
            <person name="Phuengjayaem S."/>
            <person name="Tanasupawat S."/>
        </authorList>
    </citation>
    <scope>NUCLEOTIDE SEQUENCE [LARGE SCALE GENOMIC DNA]</scope>
    <source>
        <strain evidence="2 3">CRM56-3</strain>
    </source>
</reference>
<accession>A0A7X2XWI6</accession>
<evidence type="ECO:0000313" key="3">
    <source>
        <dbReference type="Proteomes" id="UP000466388"/>
    </source>
</evidence>